<gene>
    <name evidence="1" type="ORF">FRX31_017063</name>
</gene>
<keyword evidence="2" id="KW-1185">Reference proteome</keyword>
<comment type="caution">
    <text evidence="1">The sequence shown here is derived from an EMBL/GenBank/DDBJ whole genome shotgun (WGS) entry which is preliminary data.</text>
</comment>
<organism evidence="1 2">
    <name type="scientific">Thalictrum thalictroides</name>
    <name type="common">Rue-anemone</name>
    <name type="synonym">Anemone thalictroides</name>
    <dbReference type="NCBI Taxonomy" id="46969"/>
    <lineage>
        <taxon>Eukaryota</taxon>
        <taxon>Viridiplantae</taxon>
        <taxon>Streptophyta</taxon>
        <taxon>Embryophyta</taxon>
        <taxon>Tracheophyta</taxon>
        <taxon>Spermatophyta</taxon>
        <taxon>Magnoliopsida</taxon>
        <taxon>Ranunculales</taxon>
        <taxon>Ranunculaceae</taxon>
        <taxon>Thalictroideae</taxon>
        <taxon>Thalictrum</taxon>
    </lineage>
</organism>
<evidence type="ECO:0000313" key="1">
    <source>
        <dbReference type="EMBL" id="KAF5193350.1"/>
    </source>
</evidence>
<name>A0A7J6W9T3_THATH</name>
<evidence type="ECO:0000313" key="2">
    <source>
        <dbReference type="Proteomes" id="UP000554482"/>
    </source>
</evidence>
<accession>A0A7J6W9T3</accession>
<proteinExistence type="predicted"/>
<sequence>MKKTALVGSMENIWVFDVSFRIPPSCSGLVIPFNGHDVIVRYQKVDTFIELKMFSPFWM</sequence>
<protein>
    <submittedName>
        <fullName evidence="1">Uncharacterized protein</fullName>
    </submittedName>
</protein>
<dbReference type="Proteomes" id="UP000554482">
    <property type="component" value="Unassembled WGS sequence"/>
</dbReference>
<reference evidence="1 2" key="1">
    <citation type="submission" date="2020-06" db="EMBL/GenBank/DDBJ databases">
        <title>Transcriptomic and genomic resources for Thalictrum thalictroides and T. hernandezii: Facilitating candidate gene discovery in an emerging model plant lineage.</title>
        <authorList>
            <person name="Arias T."/>
            <person name="Riano-Pachon D.M."/>
            <person name="Di Stilio V.S."/>
        </authorList>
    </citation>
    <scope>NUCLEOTIDE SEQUENCE [LARGE SCALE GENOMIC DNA]</scope>
    <source>
        <strain evidence="2">cv. WT478/WT964</strain>
        <tissue evidence="1">Leaves</tissue>
    </source>
</reference>
<dbReference type="EMBL" id="JABWDY010020150">
    <property type="protein sequence ID" value="KAF5193350.1"/>
    <property type="molecule type" value="Genomic_DNA"/>
</dbReference>
<dbReference type="AlphaFoldDB" id="A0A7J6W9T3"/>